<feature type="signal peptide" evidence="2">
    <location>
        <begin position="1"/>
        <end position="24"/>
    </location>
</feature>
<evidence type="ECO:0000313" key="3">
    <source>
        <dbReference type="EMBL" id="MBB5997917.1"/>
    </source>
</evidence>
<feature type="compositionally biased region" description="Low complexity" evidence="1">
    <location>
        <begin position="35"/>
        <end position="45"/>
    </location>
</feature>
<keyword evidence="4" id="KW-1185">Reference proteome</keyword>
<gene>
    <name evidence="3" type="ORF">HNR25_001668</name>
</gene>
<evidence type="ECO:0000256" key="1">
    <source>
        <dbReference type="SAM" id="MobiDB-lite"/>
    </source>
</evidence>
<sequence length="284" mass="28862">MQIPRTPVASAALAAVLVPLAACGGTGDAPEESESTATAEPSPTEKSGIAALVEAVDESTAEDADYTIEATATGVGEGSEIPATTNTYEVQGPQEPDRVTAVVPGLGEVILQSLQATGQDPGLTAEELSSVTMIVEPDGGDPIISNSHGGFPGRTEWVRGLDGVDKPAAPPLTPGELAPLLDELADEELIADEGAQELDGTPATLVEGEAEQSAVEDLGDARDTVEAILGGQTAGTLAFAAWVGEDGLPLRVEASDDEIEVELAFSAIGSTSFEAPAPEEIHDL</sequence>
<evidence type="ECO:0008006" key="5">
    <source>
        <dbReference type="Google" id="ProtNLM"/>
    </source>
</evidence>
<proteinExistence type="predicted"/>
<reference evidence="3 4" key="1">
    <citation type="submission" date="2020-08" db="EMBL/GenBank/DDBJ databases">
        <title>Sequencing the genomes of 1000 actinobacteria strains.</title>
        <authorList>
            <person name="Klenk H.-P."/>
        </authorList>
    </citation>
    <scope>NUCLEOTIDE SEQUENCE [LARGE SCALE GENOMIC DNA]</scope>
    <source>
        <strain evidence="3 4">DSM 44593</strain>
    </source>
</reference>
<name>A0A841E285_9ACTN</name>
<organism evidence="3 4">
    <name type="scientific">Streptomonospora salina</name>
    <dbReference type="NCBI Taxonomy" id="104205"/>
    <lineage>
        <taxon>Bacteria</taxon>
        <taxon>Bacillati</taxon>
        <taxon>Actinomycetota</taxon>
        <taxon>Actinomycetes</taxon>
        <taxon>Streptosporangiales</taxon>
        <taxon>Nocardiopsidaceae</taxon>
        <taxon>Streptomonospora</taxon>
    </lineage>
</organism>
<dbReference type="Proteomes" id="UP000578077">
    <property type="component" value="Unassembled WGS sequence"/>
</dbReference>
<comment type="caution">
    <text evidence="3">The sequence shown here is derived from an EMBL/GenBank/DDBJ whole genome shotgun (WGS) entry which is preliminary data.</text>
</comment>
<feature type="region of interest" description="Disordered" evidence="1">
    <location>
        <begin position="26"/>
        <end position="46"/>
    </location>
</feature>
<feature type="chain" id="PRO_5032875963" description="Lipoprotein" evidence="2">
    <location>
        <begin position="25"/>
        <end position="284"/>
    </location>
</feature>
<dbReference type="AlphaFoldDB" id="A0A841E285"/>
<dbReference type="EMBL" id="JACHLY010000001">
    <property type="protein sequence ID" value="MBB5997917.1"/>
    <property type="molecule type" value="Genomic_DNA"/>
</dbReference>
<accession>A0A841E285</accession>
<evidence type="ECO:0000313" key="4">
    <source>
        <dbReference type="Proteomes" id="UP000578077"/>
    </source>
</evidence>
<protein>
    <recommendedName>
        <fullName evidence="5">Lipoprotein</fullName>
    </recommendedName>
</protein>
<dbReference type="RefSeq" id="WP_184634099.1">
    <property type="nucleotide sequence ID" value="NZ_BAABKT010000023.1"/>
</dbReference>
<dbReference type="Gene3D" id="2.50.20.20">
    <property type="match status" value="1"/>
</dbReference>
<keyword evidence="2" id="KW-0732">Signal</keyword>
<evidence type="ECO:0000256" key="2">
    <source>
        <dbReference type="SAM" id="SignalP"/>
    </source>
</evidence>